<dbReference type="InterPro" id="IPR000811">
    <property type="entry name" value="Glyco_trans_35"/>
</dbReference>
<dbReference type="Proteomes" id="UP000463470">
    <property type="component" value="Unassembled WGS sequence"/>
</dbReference>
<dbReference type="EMBL" id="WXEY01000025">
    <property type="protein sequence ID" value="MZP31112.1"/>
    <property type="molecule type" value="Genomic_DNA"/>
</dbReference>
<evidence type="ECO:0000256" key="9">
    <source>
        <dbReference type="ARBA" id="ARBA00025174"/>
    </source>
</evidence>
<dbReference type="AlphaFoldDB" id="A0A845L3B7"/>
<comment type="cofactor">
    <cofactor evidence="2">
        <name>pyridoxal 5'-phosphate</name>
        <dbReference type="ChEBI" id="CHEBI:597326"/>
    </cofactor>
</comment>
<dbReference type="NCBIfam" id="TIGR02094">
    <property type="entry name" value="more_P_ylases"/>
    <property type="match status" value="1"/>
</dbReference>
<dbReference type="EC" id="2.4.1.1" evidence="4"/>
<evidence type="ECO:0000256" key="1">
    <source>
        <dbReference type="ARBA" id="ARBA00001275"/>
    </source>
</evidence>
<dbReference type="OrthoDB" id="9760804at2"/>
<name>A0A845L3B7_9FIRM</name>
<keyword evidence="8" id="KW-0119">Carbohydrate metabolism</keyword>
<comment type="function">
    <text evidence="9">Phosphorylase is an important allosteric enzyme in carbohydrate metabolism. Enzymes from different sources differ in their regulatory mechanisms and in their natural substrates. However, all known phosphorylases share catalytic and structural properties.</text>
</comment>
<dbReference type="InterPro" id="IPR035090">
    <property type="entry name" value="Pyridoxal_P_attach_site"/>
</dbReference>
<evidence type="ECO:0000256" key="6">
    <source>
        <dbReference type="ARBA" id="ARBA00022679"/>
    </source>
</evidence>
<dbReference type="PANTHER" id="PTHR42655">
    <property type="entry name" value="GLYCOGEN PHOSPHORYLASE"/>
    <property type="match status" value="1"/>
</dbReference>
<dbReference type="GO" id="GO:0030170">
    <property type="term" value="F:pyridoxal phosphate binding"/>
    <property type="evidence" value="ECO:0007669"/>
    <property type="project" value="InterPro"/>
</dbReference>
<keyword evidence="11" id="KW-1185">Reference proteome</keyword>
<evidence type="ECO:0000256" key="8">
    <source>
        <dbReference type="ARBA" id="ARBA00023277"/>
    </source>
</evidence>
<comment type="similarity">
    <text evidence="3">Belongs to the glycogen phosphorylase family.</text>
</comment>
<dbReference type="InterPro" id="IPR052182">
    <property type="entry name" value="Glycogen/Maltodextrin_Phosph"/>
</dbReference>
<keyword evidence="6" id="KW-0808">Transferase</keyword>
<dbReference type="InterPro" id="IPR011834">
    <property type="entry name" value="Agluc_phsphrylas"/>
</dbReference>
<keyword evidence="7" id="KW-0663">Pyridoxal phosphate</keyword>
<dbReference type="PANTHER" id="PTHR42655:SF1">
    <property type="entry name" value="GLYCOGEN PHOSPHORYLASE"/>
    <property type="match status" value="1"/>
</dbReference>
<protein>
    <recommendedName>
        <fullName evidence="4">glycogen phosphorylase</fullName>
        <ecNumber evidence="4">2.4.1.1</ecNumber>
    </recommendedName>
</protein>
<evidence type="ECO:0000256" key="7">
    <source>
        <dbReference type="ARBA" id="ARBA00022898"/>
    </source>
</evidence>
<evidence type="ECO:0000256" key="3">
    <source>
        <dbReference type="ARBA" id="ARBA00006047"/>
    </source>
</evidence>
<reference evidence="10 11" key="1">
    <citation type="submission" date="2020-01" db="EMBL/GenBank/DDBJ databases">
        <title>Whole-genome sequence of Heliobacterium undosum DSM 13378.</title>
        <authorList>
            <person name="Kyndt J.A."/>
            <person name="Meyer T.E."/>
        </authorList>
    </citation>
    <scope>NUCLEOTIDE SEQUENCE [LARGE SCALE GENOMIC DNA]</scope>
    <source>
        <strain evidence="10 11">DSM 13378</strain>
    </source>
</reference>
<accession>A0A845L3B7</accession>
<evidence type="ECO:0000256" key="5">
    <source>
        <dbReference type="ARBA" id="ARBA00022676"/>
    </source>
</evidence>
<evidence type="ECO:0000313" key="10">
    <source>
        <dbReference type="EMBL" id="MZP31112.1"/>
    </source>
</evidence>
<evidence type="ECO:0000313" key="11">
    <source>
        <dbReference type="Proteomes" id="UP000463470"/>
    </source>
</evidence>
<dbReference type="PROSITE" id="PS00102">
    <property type="entry name" value="PHOSPHORYLASE"/>
    <property type="match status" value="1"/>
</dbReference>
<sequence>MGLNVFYSAGTELPHVAYFCMEYGLNASIPIYSGGLGILAGDYIKAARELGRPMVAVGILWRQGYTEQHIDSNGQPYDVYRDYEFPDLKDTGVSVSVRIWEHDVVCKVWVLDNQGNVPLYLLDAGFPGSPHGWMTQRLYGGGRQERIAAEMILGIGGIRALRALGLSIDVYHFNEGHAVFAGLELIREKMNQGQSFERAWHNTRQEIVFTTHTPVAAGNEVHDHDTLGRMGAYNGLNYNQMRDLGGDPFSMTVAGLRLSYMANGVSKLHGRTVHRMWGHLESIPLIFSITNGVHPGTWQDPRIKQAFETRGDLWSIHMDNKRKLIEYVKEKGLGNLREDTLLIGFARRAASYKRGDLIFRNPEVIDAYLSTGKIQIIFSAKAHPADMMGKEIIARLVEFQKRYPDNVVFIENYNMDIATLLVRGCDIWLNNPRRPQEASGTSGMKAAMNGVLNLSVEDGWVGEGVQHGINGWLLDFHPGENLSPQEQDELDMKSLYRVLLQEVLPMYNHNRKHWVEMMMLSIDMSRWQFSSHRMCREYYDLMYTPVTTNKRQLLNQSV</sequence>
<comment type="caution">
    <text evidence="10">The sequence shown here is derived from an EMBL/GenBank/DDBJ whole genome shotgun (WGS) entry which is preliminary data.</text>
</comment>
<organism evidence="10 11">
    <name type="scientific">Heliomicrobium undosum</name>
    <dbReference type="NCBI Taxonomy" id="121734"/>
    <lineage>
        <taxon>Bacteria</taxon>
        <taxon>Bacillati</taxon>
        <taxon>Bacillota</taxon>
        <taxon>Clostridia</taxon>
        <taxon>Eubacteriales</taxon>
        <taxon>Heliobacteriaceae</taxon>
        <taxon>Heliomicrobium</taxon>
    </lineage>
</organism>
<proteinExistence type="inferred from homology"/>
<evidence type="ECO:0000256" key="2">
    <source>
        <dbReference type="ARBA" id="ARBA00001933"/>
    </source>
</evidence>
<gene>
    <name evidence="10" type="primary">glgP</name>
    <name evidence="10" type="ORF">GTO91_15465</name>
</gene>
<dbReference type="GO" id="GO:0005975">
    <property type="term" value="P:carbohydrate metabolic process"/>
    <property type="evidence" value="ECO:0007669"/>
    <property type="project" value="InterPro"/>
</dbReference>
<comment type="catalytic activity">
    <reaction evidence="1">
        <text>[(1-&gt;4)-alpha-D-glucosyl](n) + phosphate = [(1-&gt;4)-alpha-D-glucosyl](n-1) + alpha-D-glucose 1-phosphate</text>
        <dbReference type="Rhea" id="RHEA:41732"/>
        <dbReference type="Rhea" id="RHEA-COMP:9584"/>
        <dbReference type="Rhea" id="RHEA-COMP:9586"/>
        <dbReference type="ChEBI" id="CHEBI:15444"/>
        <dbReference type="ChEBI" id="CHEBI:43474"/>
        <dbReference type="ChEBI" id="CHEBI:58601"/>
        <dbReference type="EC" id="2.4.1.1"/>
    </reaction>
</comment>
<dbReference type="Pfam" id="PF00343">
    <property type="entry name" value="Phosphorylase"/>
    <property type="match status" value="1"/>
</dbReference>
<dbReference type="GO" id="GO:0008184">
    <property type="term" value="F:glycogen phosphorylase activity"/>
    <property type="evidence" value="ECO:0007669"/>
    <property type="project" value="InterPro"/>
</dbReference>
<evidence type="ECO:0000256" key="4">
    <source>
        <dbReference type="ARBA" id="ARBA00012591"/>
    </source>
</evidence>
<dbReference type="Gene3D" id="3.40.50.2000">
    <property type="entry name" value="Glycogen Phosphorylase B"/>
    <property type="match status" value="3"/>
</dbReference>
<keyword evidence="5" id="KW-0328">Glycosyltransferase</keyword>
<dbReference type="SUPFAM" id="SSF53756">
    <property type="entry name" value="UDP-Glycosyltransferase/glycogen phosphorylase"/>
    <property type="match status" value="1"/>
</dbReference>